<dbReference type="Pfam" id="PF00629">
    <property type="entry name" value="MAM"/>
    <property type="match status" value="1"/>
</dbReference>
<evidence type="ECO:0000259" key="11">
    <source>
        <dbReference type="PROSITE" id="PS50060"/>
    </source>
</evidence>
<keyword evidence="4" id="KW-0677">Repeat</keyword>
<sequence length="270" mass="28934">MHFTVTSLAEKERRLILIQPVSYMQNDPGPSGVWCRDTSPWQSTGTLIQKVYTIEESGLDILVWSEIGKKRTGWTYGRVSLSSNSPFKVAFEADLGGDGDVFIALDDISFTPECVSGGPSTVQPSLCGADLFACAYTPQCVPASGKCDGRQDCADGSDEVGCSLRPSPPPTPPPPPPCGNMEFRCSAGRCIPSLLLCDGVADCHVHEDESSCANKSCSNGALVCPSSASCIPAHQRCDGFANCMDFHVDESSCSGQHFIKFYEPDRYGIP</sequence>
<dbReference type="FunFam" id="4.10.400.10:FF:000186">
    <property type="entry name" value="MAM and LDL-receptor class A domain-containing protein 1"/>
    <property type="match status" value="1"/>
</dbReference>
<dbReference type="GO" id="GO:0005886">
    <property type="term" value="C:plasma membrane"/>
    <property type="evidence" value="ECO:0007669"/>
    <property type="project" value="TreeGrafter"/>
</dbReference>
<dbReference type="SUPFAM" id="SSF49899">
    <property type="entry name" value="Concanavalin A-like lectins/glucanases"/>
    <property type="match status" value="1"/>
</dbReference>
<evidence type="ECO:0000256" key="4">
    <source>
        <dbReference type="ARBA" id="ARBA00022737"/>
    </source>
</evidence>
<feature type="disulfide bond" evidence="10">
    <location>
        <begin position="185"/>
        <end position="203"/>
    </location>
</feature>
<evidence type="ECO:0000256" key="7">
    <source>
        <dbReference type="ARBA" id="ARBA00023157"/>
    </source>
</evidence>
<evidence type="ECO:0000256" key="6">
    <source>
        <dbReference type="ARBA" id="ARBA00023136"/>
    </source>
</evidence>
<comment type="subcellular location">
    <subcellularLocation>
        <location evidence="2">Endomembrane system</location>
    </subcellularLocation>
    <subcellularLocation>
        <location evidence="1">Membrane</location>
        <topology evidence="1">Single-pass membrane protein</topology>
    </subcellularLocation>
</comment>
<dbReference type="STRING" id="885580.ENSFDAP00000022443"/>
<dbReference type="InterPro" id="IPR036055">
    <property type="entry name" value="LDL_receptor-like_sf"/>
</dbReference>
<evidence type="ECO:0000256" key="5">
    <source>
        <dbReference type="ARBA" id="ARBA00022989"/>
    </source>
</evidence>
<dbReference type="Proteomes" id="UP000028990">
    <property type="component" value="Unassembled WGS sequence"/>
</dbReference>
<evidence type="ECO:0000256" key="10">
    <source>
        <dbReference type="PROSITE-ProRule" id="PRU00124"/>
    </source>
</evidence>
<dbReference type="Pfam" id="PF00057">
    <property type="entry name" value="Ldl_recept_a"/>
    <property type="match status" value="2"/>
</dbReference>
<dbReference type="PROSITE" id="PS01209">
    <property type="entry name" value="LDLRA_1"/>
    <property type="match status" value="2"/>
</dbReference>
<dbReference type="CDD" id="cd00112">
    <property type="entry name" value="LDLa"/>
    <property type="match status" value="2"/>
</dbReference>
<feature type="domain" description="MAM" evidence="11">
    <location>
        <begin position="51"/>
        <end position="116"/>
    </location>
</feature>
<dbReference type="AlphaFoldDB" id="A0A091CTA0"/>
<dbReference type="GO" id="GO:0012505">
    <property type="term" value="C:endomembrane system"/>
    <property type="evidence" value="ECO:0007669"/>
    <property type="project" value="UniProtKB-SubCell"/>
</dbReference>
<dbReference type="PROSITE" id="PS50060">
    <property type="entry name" value="MAM_2"/>
    <property type="match status" value="1"/>
</dbReference>
<accession>A0A091CTA0</accession>
<keyword evidence="3" id="KW-0812">Transmembrane</keyword>
<keyword evidence="13" id="KW-1185">Reference proteome</keyword>
<keyword evidence="9" id="KW-0325">Glycoprotein</keyword>
<dbReference type="InterPro" id="IPR000998">
    <property type="entry name" value="MAM_dom"/>
</dbReference>
<dbReference type="Gene3D" id="2.60.120.200">
    <property type="match status" value="1"/>
</dbReference>
<dbReference type="InterPro" id="IPR050685">
    <property type="entry name" value="LDLR"/>
</dbReference>
<evidence type="ECO:0000256" key="2">
    <source>
        <dbReference type="ARBA" id="ARBA00004308"/>
    </source>
</evidence>
<dbReference type="SUPFAM" id="SSF57424">
    <property type="entry name" value="LDL receptor-like module"/>
    <property type="match status" value="3"/>
</dbReference>
<keyword evidence="6" id="KW-0472">Membrane</keyword>
<dbReference type="GO" id="GO:0016192">
    <property type="term" value="P:vesicle-mediated transport"/>
    <property type="evidence" value="ECO:0007669"/>
    <property type="project" value="UniProtKB-ARBA"/>
</dbReference>
<feature type="disulfide bond" evidence="10">
    <location>
        <begin position="197"/>
        <end position="212"/>
    </location>
</feature>
<keyword evidence="5" id="KW-1133">Transmembrane helix</keyword>
<comment type="caution">
    <text evidence="10">Lacks conserved residue(s) required for the propagation of feature annotation.</text>
</comment>
<evidence type="ECO:0000256" key="3">
    <source>
        <dbReference type="ARBA" id="ARBA00022692"/>
    </source>
</evidence>
<protein>
    <recommendedName>
        <fullName evidence="11">MAM domain-containing protein</fullName>
    </recommendedName>
</protein>
<gene>
    <name evidence="12" type="ORF">H920_16984</name>
</gene>
<evidence type="ECO:0000256" key="1">
    <source>
        <dbReference type="ARBA" id="ARBA00004167"/>
    </source>
</evidence>
<evidence type="ECO:0000313" key="13">
    <source>
        <dbReference type="Proteomes" id="UP000028990"/>
    </source>
</evidence>
<dbReference type="PANTHER" id="PTHR24270">
    <property type="entry name" value="LOW-DENSITY LIPOPROTEIN RECEPTOR-RELATED"/>
    <property type="match status" value="1"/>
</dbReference>
<keyword evidence="8" id="KW-0675">Receptor</keyword>
<dbReference type="EMBL" id="KN124346">
    <property type="protein sequence ID" value="KFO21632.1"/>
    <property type="molecule type" value="Genomic_DNA"/>
</dbReference>
<dbReference type="InterPro" id="IPR013320">
    <property type="entry name" value="ConA-like_dom_sf"/>
</dbReference>
<dbReference type="PROSITE" id="PS50068">
    <property type="entry name" value="LDLRA_2"/>
    <property type="match status" value="3"/>
</dbReference>
<dbReference type="Gene3D" id="4.10.400.10">
    <property type="entry name" value="Low-density Lipoprotein Receptor"/>
    <property type="match status" value="3"/>
</dbReference>
<dbReference type="FunFam" id="4.10.400.10:FF:000045">
    <property type="entry name" value="Low-density lipoprotein receptor-related protein 2"/>
    <property type="match status" value="1"/>
</dbReference>
<reference evidence="12 13" key="1">
    <citation type="submission" date="2013-11" db="EMBL/GenBank/DDBJ databases">
        <title>The Damaraland mole rat (Fukomys damarensis) genome and evolution of African mole rats.</title>
        <authorList>
            <person name="Gladyshev V.N."/>
            <person name="Fang X."/>
        </authorList>
    </citation>
    <scope>NUCLEOTIDE SEQUENCE [LARGE SCALE GENOMIC DNA]</scope>
    <source>
        <tissue evidence="12">Liver</tissue>
    </source>
</reference>
<evidence type="ECO:0000256" key="8">
    <source>
        <dbReference type="ARBA" id="ARBA00023170"/>
    </source>
</evidence>
<keyword evidence="7 10" id="KW-1015">Disulfide bond</keyword>
<evidence type="ECO:0000313" key="12">
    <source>
        <dbReference type="EMBL" id="KFO21632.1"/>
    </source>
</evidence>
<organism evidence="12 13">
    <name type="scientific">Fukomys damarensis</name>
    <name type="common">Damaraland mole rat</name>
    <name type="synonym">Cryptomys damarensis</name>
    <dbReference type="NCBI Taxonomy" id="885580"/>
    <lineage>
        <taxon>Eukaryota</taxon>
        <taxon>Metazoa</taxon>
        <taxon>Chordata</taxon>
        <taxon>Craniata</taxon>
        <taxon>Vertebrata</taxon>
        <taxon>Euteleostomi</taxon>
        <taxon>Mammalia</taxon>
        <taxon>Eutheria</taxon>
        <taxon>Euarchontoglires</taxon>
        <taxon>Glires</taxon>
        <taxon>Rodentia</taxon>
        <taxon>Hystricomorpha</taxon>
        <taxon>Bathyergidae</taxon>
        <taxon>Fukomys</taxon>
    </lineage>
</organism>
<dbReference type="SMART" id="SM00192">
    <property type="entry name" value="LDLa"/>
    <property type="match status" value="3"/>
</dbReference>
<feature type="disulfide bond" evidence="10">
    <location>
        <begin position="178"/>
        <end position="190"/>
    </location>
</feature>
<dbReference type="PRINTS" id="PR00261">
    <property type="entry name" value="LDLRECEPTOR"/>
</dbReference>
<evidence type="ECO:0000256" key="9">
    <source>
        <dbReference type="ARBA" id="ARBA00023180"/>
    </source>
</evidence>
<dbReference type="InterPro" id="IPR002172">
    <property type="entry name" value="LDrepeatLR_classA_rpt"/>
</dbReference>
<name>A0A091CTA0_FUKDA</name>
<feature type="disulfide bond" evidence="10">
    <location>
        <begin position="147"/>
        <end position="162"/>
    </location>
</feature>
<proteinExistence type="predicted"/>
<dbReference type="InterPro" id="IPR023415">
    <property type="entry name" value="LDLR_class-A_CS"/>
</dbReference>